<feature type="transmembrane region" description="Helical" evidence="1">
    <location>
        <begin position="73"/>
        <end position="93"/>
    </location>
</feature>
<organism evidence="2 3">
    <name type="scientific">Melghiribacillus thermohalophilus</name>
    <dbReference type="NCBI Taxonomy" id="1324956"/>
    <lineage>
        <taxon>Bacteria</taxon>
        <taxon>Bacillati</taxon>
        <taxon>Bacillota</taxon>
        <taxon>Bacilli</taxon>
        <taxon>Bacillales</taxon>
        <taxon>Bacillaceae</taxon>
        <taxon>Melghiribacillus</taxon>
    </lineage>
</organism>
<dbReference type="RefSeq" id="WP_165902015.1">
    <property type="nucleotide sequence ID" value="NZ_SMAN01000001.1"/>
</dbReference>
<protein>
    <submittedName>
        <fullName evidence="2">Membrane protein YqhR</fullName>
    </submittedName>
</protein>
<feature type="transmembrane region" description="Helical" evidence="1">
    <location>
        <begin position="105"/>
        <end position="128"/>
    </location>
</feature>
<comment type="caution">
    <text evidence="2">The sequence shown here is derived from an EMBL/GenBank/DDBJ whole genome shotgun (WGS) entry which is preliminary data.</text>
</comment>
<sequence length="178" mass="20006">MSNRQNPKYEQNQEEHPLSVLQKALITGFVGGIFWGGLGSLAYFFNFTSVSHSSFILRSFIMAPWTEGLLGELISLFLLGLISMGASYLYFILFRRARGMFPGIFYGLGLWLLVMFFLNPVFTAVPAAVDLDSVTVTTTVCQYVLYGAFIGYSISYEYHKEDDSKVDSGNGQQKEERI</sequence>
<dbReference type="AlphaFoldDB" id="A0A4R3NBB7"/>
<feature type="transmembrane region" description="Helical" evidence="1">
    <location>
        <begin position="20"/>
        <end position="45"/>
    </location>
</feature>
<keyword evidence="1" id="KW-1133">Transmembrane helix</keyword>
<dbReference type="InterPro" id="IPR024563">
    <property type="entry name" value="YqhR"/>
</dbReference>
<reference evidence="2 3" key="1">
    <citation type="submission" date="2019-03" db="EMBL/GenBank/DDBJ databases">
        <title>Genomic Encyclopedia of Type Strains, Phase IV (KMG-IV): sequencing the most valuable type-strain genomes for metagenomic binning, comparative biology and taxonomic classification.</title>
        <authorList>
            <person name="Goeker M."/>
        </authorList>
    </citation>
    <scope>NUCLEOTIDE SEQUENCE [LARGE SCALE GENOMIC DNA]</scope>
    <source>
        <strain evidence="2 3">DSM 25894</strain>
    </source>
</reference>
<proteinExistence type="predicted"/>
<feature type="transmembrane region" description="Helical" evidence="1">
    <location>
        <begin position="134"/>
        <end position="155"/>
    </location>
</feature>
<keyword evidence="1" id="KW-0472">Membrane</keyword>
<evidence type="ECO:0000313" key="3">
    <source>
        <dbReference type="Proteomes" id="UP000294650"/>
    </source>
</evidence>
<evidence type="ECO:0000313" key="2">
    <source>
        <dbReference type="EMBL" id="TCT26939.1"/>
    </source>
</evidence>
<accession>A0A4R3NBB7</accession>
<gene>
    <name evidence="2" type="ORF">EDD68_101296</name>
</gene>
<name>A0A4R3NBB7_9BACI</name>
<keyword evidence="1" id="KW-0812">Transmembrane</keyword>
<dbReference type="Pfam" id="PF11085">
    <property type="entry name" value="YqhR"/>
    <property type="match status" value="1"/>
</dbReference>
<evidence type="ECO:0000256" key="1">
    <source>
        <dbReference type="SAM" id="Phobius"/>
    </source>
</evidence>
<dbReference type="Proteomes" id="UP000294650">
    <property type="component" value="Unassembled WGS sequence"/>
</dbReference>
<keyword evidence="3" id="KW-1185">Reference proteome</keyword>
<dbReference type="EMBL" id="SMAN01000001">
    <property type="protein sequence ID" value="TCT26939.1"/>
    <property type="molecule type" value="Genomic_DNA"/>
</dbReference>